<name>A0A386TY91_9AGAR</name>
<feature type="transmembrane region" description="Helical" evidence="1">
    <location>
        <begin position="81"/>
        <end position="98"/>
    </location>
</feature>
<keyword evidence="1" id="KW-1133">Transmembrane helix</keyword>
<sequence length="259" mass="29330">MAPGPRIALVGGVALVTAAGTSVGINLAKTAVINKGLEDQIDASKLEDGRVSPSDFEGGFINSVLDENEIPLIIMVNGLSYLNYIEFSLILSLFSLLMRKYLIRKLKKFYLNFKNIKNKEVESINDGNVTLNKVFNIGDKYTDYLIVFIFICLIWIIFINIYFSSILAENIDSYVKVYNHVKSNSSFCLLLTIKNDYIAWTPPWRVIPRATNNFCPRPNSCGTGGNKKNINRNFINPLSFLKKIFFILKKKRHLLSPIF</sequence>
<keyword evidence="1" id="KW-0812">Transmembrane</keyword>
<gene>
    <name evidence="2" type="primary">orf1</name>
    <name evidence="2" type="ORF">C0995_000036</name>
</gene>
<protein>
    <recommendedName>
        <fullName evidence="3">LAGLIDADG homing endonuclease</fullName>
    </recommendedName>
</protein>
<dbReference type="AlphaFoldDB" id="A0A386TY91"/>
<accession>A0A386TY91</accession>
<proteinExistence type="predicted"/>
<reference evidence="2" key="1">
    <citation type="submission" date="2018-08" db="EMBL/GenBank/DDBJ databases">
        <title>Comparative mitochondrial genomics of the basidiomycete Termitomyces.</title>
        <authorList>
            <person name="Nieuwenhuis M."/>
        </authorList>
    </citation>
    <scope>NUCLEOTIDE SEQUENCE</scope>
    <source>
        <strain evidence="2">Mi166</strain>
    </source>
</reference>
<evidence type="ECO:0008006" key="3">
    <source>
        <dbReference type="Google" id="ProtNLM"/>
    </source>
</evidence>
<feature type="transmembrane region" description="Helical" evidence="1">
    <location>
        <begin position="144"/>
        <end position="163"/>
    </location>
</feature>
<keyword evidence="2" id="KW-0496">Mitochondrion</keyword>
<dbReference type="EMBL" id="MH725795">
    <property type="protein sequence ID" value="AYE93194.1"/>
    <property type="molecule type" value="Genomic_DNA"/>
</dbReference>
<evidence type="ECO:0000313" key="2">
    <source>
        <dbReference type="EMBL" id="AYE93194.1"/>
    </source>
</evidence>
<keyword evidence="1" id="KW-0472">Membrane</keyword>
<organism evidence="2">
    <name type="scientific">Termitomyces sp</name>
    <dbReference type="NCBI Taxonomy" id="1916073"/>
    <lineage>
        <taxon>Eukaryota</taxon>
        <taxon>Fungi</taxon>
        <taxon>Dikarya</taxon>
        <taxon>Basidiomycota</taxon>
        <taxon>Agaricomycotina</taxon>
        <taxon>Agaricomycetes</taxon>
        <taxon>Agaricomycetidae</taxon>
        <taxon>Agaricales</taxon>
        <taxon>Tricholomatineae</taxon>
        <taxon>Lyophyllaceae</taxon>
        <taxon>Termitomyces</taxon>
    </lineage>
</organism>
<geneLocation type="mitochondrion" evidence="2"/>
<evidence type="ECO:0000256" key="1">
    <source>
        <dbReference type="SAM" id="Phobius"/>
    </source>
</evidence>